<keyword evidence="3 6" id="KW-0647">Proteasome</keyword>
<feature type="non-terminal residue" evidence="6">
    <location>
        <position position="1"/>
    </location>
</feature>
<evidence type="ECO:0000313" key="6">
    <source>
        <dbReference type="EMBL" id="JAI17122.1"/>
    </source>
</evidence>
<name>A0A0K8TRZ7_TABBR</name>
<proteinExistence type="evidence at transcript level"/>
<dbReference type="GO" id="GO:0043161">
    <property type="term" value="P:proteasome-mediated ubiquitin-dependent protein catabolic process"/>
    <property type="evidence" value="ECO:0007669"/>
    <property type="project" value="InterPro"/>
</dbReference>
<dbReference type="AlphaFoldDB" id="A0A0K8TRZ7"/>
<evidence type="ECO:0000256" key="3">
    <source>
        <dbReference type="ARBA" id="ARBA00022942"/>
    </source>
</evidence>
<feature type="region of interest" description="Disordered" evidence="4">
    <location>
        <begin position="240"/>
        <end position="286"/>
    </location>
</feature>
<dbReference type="GO" id="GO:0070628">
    <property type="term" value="F:proteasome binding"/>
    <property type="evidence" value="ECO:0007669"/>
    <property type="project" value="InterPro"/>
</dbReference>
<dbReference type="GO" id="GO:0000502">
    <property type="term" value="C:proteasome complex"/>
    <property type="evidence" value="ECO:0007669"/>
    <property type="project" value="UniProtKB-KW"/>
</dbReference>
<reference evidence="6" key="1">
    <citation type="journal article" date="2015" name="Insect Biochem. Mol. Biol.">
        <title>An insight into the sialome of the horse fly, Tabanus bromius.</title>
        <authorList>
            <person name="Ribeiro J.M."/>
            <person name="Kazimirova M."/>
            <person name="Takac P."/>
            <person name="Andersen J.F."/>
            <person name="Francischetti I.M."/>
        </authorList>
    </citation>
    <scope>NUCLEOTIDE SEQUENCE</scope>
</reference>
<feature type="region of interest" description="Disordered" evidence="4">
    <location>
        <begin position="158"/>
        <end position="191"/>
    </location>
</feature>
<dbReference type="PANTHER" id="PTHR13266:SF1">
    <property type="entry name" value="PROTEASOME INHIBITOR PI31 SUBUNIT"/>
    <property type="match status" value="1"/>
</dbReference>
<comment type="similarity">
    <text evidence="1">Belongs to the proteasome inhibitor PI31 family.</text>
</comment>
<dbReference type="Pfam" id="PF11566">
    <property type="entry name" value="PI31_Prot_N"/>
    <property type="match status" value="1"/>
</dbReference>
<dbReference type="PANTHER" id="PTHR13266">
    <property type="entry name" value="PROTEASOME INHIBITOR"/>
    <property type="match status" value="1"/>
</dbReference>
<dbReference type="GO" id="GO:0004866">
    <property type="term" value="F:endopeptidase inhibitor activity"/>
    <property type="evidence" value="ECO:0007669"/>
    <property type="project" value="InterPro"/>
</dbReference>
<accession>A0A0K8TRZ7</accession>
<evidence type="ECO:0000259" key="5">
    <source>
        <dbReference type="Pfam" id="PF11566"/>
    </source>
</evidence>
<sequence>VGDPGNAKMSATNDFFGWDLLHSTIESKINRESDIIIALVHWFLTRNAAFRCIGIGEDKTLSDSDKDNASELLPEGWNANGDNYALRYLSNNSLYMLLAVNTEDTLVVNLLDVKSRNVSNLALSPTETVKSLNGSLRTMVPGASELMERFKRELTEPVFAGTTKEDSTQTTQTESTSRLRDPTTAYPRINPSPLYAPFGGLSSVGRGDLDILGRGGGGMLFPSPGDPGSAFRGPGIGPFGIGGPHVPRPRFDPFGPVDPNGRRNPNYPNPNPDHFRPPSEFDDMFS</sequence>
<dbReference type="InterPro" id="IPR021625">
    <property type="entry name" value="PI31_Prot_N"/>
</dbReference>
<dbReference type="InterPro" id="IPR045128">
    <property type="entry name" value="PI31-like"/>
</dbReference>
<evidence type="ECO:0000256" key="4">
    <source>
        <dbReference type="SAM" id="MobiDB-lite"/>
    </source>
</evidence>
<protein>
    <recommendedName>
        <fullName evidence="2">Proteasome inhibitor PI31 subunit</fullName>
    </recommendedName>
</protein>
<evidence type="ECO:0000256" key="2">
    <source>
        <dbReference type="ARBA" id="ARBA00015575"/>
    </source>
</evidence>
<dbReference type="Gene3D" id="3.40.1000.30">
    <property type="match status" value="1"/>
</dbReference>
<evidence type="ECO:0000256" key="1">
    <source>
        <dbReference type="ARBA" id="ARBA00006405"/>
    </source>
</evidence>
<organism evidence="6">
    <name type="scientific">Tabanus bromius</name>
    <name type="common">Band-eyed brown horse fly</name>
    <dbReference type="NCBI Taxonomy" id="304241"/>
    <lineage>
        <taxon>Eukaryota</taxon>
        <taxon>Metazoa</taxon>
        <taxon>Ecdysozoa</taxon>
        <taxon>Arthropoda</taxon>
        <taxon>Hexapoda</taxon>
        <taxon>Insecta</taxon>
        <taxon>Pterygota</taxon>
        <taxon>Neoptera</taxon>
        <taxon>Endopterygota</taxon>
        <taxon>Diptera</taxon>
        <taxon>Brachycera</taxon>
        <taxon>Tabanomorpha</taxon>
        <taxon>Tabanoidea</taxon>
        <taxon>Tabanidae</taxon>
        <taxon>Tabanus</taxon>
    </lineage>
</organism>
<dbReference type="EMBL" id="GDAI01000481">
    <property type="protein sequence ID" value="JAI17122.1"/>
    <property type="molecule type" value="mRNA"/>
</dbReference>
<feature type="domain" description="PI31 proteasome regulator N-terminal" evidence="5">
    <location>
        <begin position="27"/>
        <end position="165"/>
    </location>
</feature>